<name>A0A7W8JUT8_9DEIO</name>
<keyword evidence="2" id="KW-1185">Reference proteome</keyword>
<gene>
    <name evidence="1" type="ORF">HNQ08_002726</name>
</gene>
<accession>A0A7W8JUT8</accession>
<evidence type="ECO:0000313" key="1">
    <source>
        <dbReference type="EMBL" id="MBB5363620.1"/>
    </source>
</evidence>
<evidence type="ECO:0000313" key="2">
    <source>
        <dbReference type="Proteomes" id="UP000552709"/>
    </source>
</evidence>
<proteinExistence type="predicted"/>
<dbReference type="EMBL" id="JACHFL010000006">
    <property type="protein sequence ID" value="MBB5363620.1"/>
    <property type="molecule type" value="Genomic_DNA"/>
</dbReference>
<protein>
    <submittedName>
        <fullName evidence="1">Transposase-like protein</fullName>
    </submittedName>
</protein>
<sequence length="46" mass="5435">MSIIRYALRLYHRFTLSPRDVQELLLERGIQVSHKTLRESAALKQP</sequence>
<comment type="caution">
    <text evidence="1">The sequence shown here is derived from an EMBL/GenBank/DDBJ whole genome shotgun (WGS) entry which is preliminary data.</text>
</comment>
<dbReference type="AlphaFoldDB" id="A0A7W8JUT8"/>
<reference evidence="1 2" key="1">
    <citation type="submission" date="2020-08" db="EMBL/GenBank/DDBJ databases">
        <title>Genomic Encyclopedia of Type Strains, Phase IV (KMG-IV): sequencing the most valuable type-strain genomes for metagenomic binning, comparative biology and taxonomic classification.</title>
        <authorList>
            <person name="Goeker M."/>
        </authorList>
    </citation>
    <scope>NUCLEOTIDE SEQUENCE [LARGE SCALE GENOMIC DNA]</scope>
    <source>
        <strain evidence="1 2">DSM 27939</strain>
    </source>
</reference>
<dbReference type="Proteomes" id="UP000552709">
    <property type="component" value="Unassembled WGS sequence"/>
</dbReference>
<organism evidence="1 2">
    <name type="scientific">Deinococcus humi</name>
    <dbReference type="NCBI Taxonomy" id="662880"/>
    <lineage>
        <taxon>Bacteria</taxon>
        <taxon>Thermotogati</taxon>
        <taxon>Deinococcota</taxon>
        <taxon>Deinococci</taxon>
        <taxon>Deinococcales</taxon>
        <taxon>Deinococcaceae</taxon>
        <taxon>Deinococcus</taxon>
    </lineage>
</organism>